<name>A0ABW3PSP2_9BACL</name>
<dbReference type="Pfam" id="PF01648">
    <property type="entry name" value="ACPS"/>
    <property type="match status" value="1"/>
</dbReference>
<evidence type="ECO:0000256" key="3">
    <source>
        <dbReference type="ARBA" id="ARBA00022679"/>
    </source>
</evidence>
<dbReference type="GO" id="GO:0016740">
    <property type="term" value="F:transferase activity"/>
    <property type="evidence" value="ECO:0007669"/>
    <property type="project" value="UniProtKB-KW"/>
</dbReference>
<sequence length="236" mass="27265">MDILGVRLHTAIEQPIDVNQCIEALPFDQQMKIRRFRRYADQLRSLCGELLIQSYAVEHWKLPRNKMDRQTNRFGKPEFVHYPMYHYNISHSGSWVVAAFDQRPVGIDIEEINDVDLSLADRFFTRNEGELLRNQAASEQKQLFYKLWTLKESYVKANGAGLSIPLDSFEFRIASPGEITFSSLHEVVEENWSFRSYDIDPDYSLAVCSRSGNAPESIELIDLHQLLAGHTVLRGK</sequence>
<dbReference type="InterPro" id="IPR055066">
    <property type="entry name" value="AASDHPPT_N"/>
</dbReference>
<dbReference type="Gene3D" id="3.90.470.20">
    <property type="entry name" value="4'-phosphopantetheinyl transferase domain"/>
    <property type="match status" value="2"/>
</dbReference>
<reference evidence="10" key="1">
    <citation type="journal article" date="2019" name="Int. J. Syst. Evol. Microbiol.">
        <title>The Global Catalogue of Microorganisms (GCM) 10K type strain sequencing project: providing services to taxonomists for standard genome sequencing and annotation.</title>
        <authorList>
            <consortium name="The Broad Institute Genomics Platform"/>
            <consortium name="The Broad Institute Genome Sequencing Center for Infectious Disease"/>
            <person name="Wu L."/>
            <person name="Ma J."/>
        </authorList>
    </citation>
    <scope>NUCLEOTIDE SEQUENCE [LARGE SCALE GENOMIC DNA]</scope>
    <source>
        <strain evidence="10">CCUG 53519</strain>
    </source>
</reference>
<evidence type="ECO:0000256" key="2">
    <source>
        <dbReference type="ARBA" id="ARBA00010990"/>
    </source>
</evidence>
<evidence type="ECO:0000256" key="5">
    <source>
        <dbReference type="ARBA" id="ARBA00022842"/>
    </source>
</evidence>
<feature type="domain" description="4'-phosphopantetheinyl transferase" evidence="7">
    <location>
        <begin position="104"/>
        <end position="208"/>
    </location>
</feature>
<dbReference type="EMBL" id="JBHTKX010000001">
    <property type="protein sequence ID" value="MFD1127268.1"/>
    <property type="molecule type" value="Genomic_DNA"/>
</dbReference>
<keyword evidence="3 9" id="KW-0808">Transferase</keyword>
<accession>A0ABW3PSP2</accession>
<dbReference type="RefSeq" id="WP_091157539.1">
    <property type="nucleotide sequence ID" value="NZ_JBHTKX010000001.1"/>
</dbReference>
<comment type="caution">
    <text evidence="9">The sequence shown here is derived from an EMBL/GenBank/DDBJ whole genome shotgun (WGS) entry which is preliminary data.</text>
</comment>
<dbReference type="Pfam" id="PF22624">
    <property type="entry name" value="AASDHPPT_N"/>
    <property type="match status" value="1"/>
</dbReference>
<dbReference type="PANTHER" id="PTHR12215">
    <property type="entry name" value="PHOSPHOPANTETHEINE TRANSFERASE"/>
    <property type="match status" value="1"/>
</dbReference>
<evidence type="ECO:0000259" key="8">
    <source>
        <dbReference type="Pfam" id="PF22624"/>
    </source>
</evidence>
<dbReference type="InterPro" id="IPR050559">
    <property type="entry name" value="P-Pant_transferase_sf"/>
</dbReference>
<dbReference type="Proteomes" id="UP001597169">
    <property type="component" value="Unassembled WGS sequence"/>
</dbReference>
<evidence type="ECO:0000313" key="9">
    <source>
        <dbReference type="EMBL" id="MFD1127268.1"/>
    </source>
</evidence>
<dbReference type="PANTHER" id="PTHR12215:SF10">
    <property type="entry name" value="L-AMINOADIPATE-SEMIALDEHYDE DEHYDROGENASE-PHOSPHOPANTETHEINYL TRANSFERASE"/>
    <property type="match status" value="1"/>
</dbReference>
<evidence type="ECO:0000256" key="4">
    <source>
        <dbReference type="ARBA" id="ARBA00022723"/>
    </source>
</evidence>
<feature type="domain" description="4'-phosphopantetheinyl transferase N-terminal" evidence="8">
    <location>
        <begin position="19"/>
        <end position="99"/>
    </location>
</feature>
<dbReference type="InterPro" id="IPR037143">
    <property type="entry name" value="4-PPantetheinyl_Trfase_dom_sf"/>
</dbReference>
<evidence type="ECO:0000259" key="7">
    <source>
        <dbReference type="Pfam" id="PF01648"/>
    </source>
</evidence>
<comment type="cofactor">
    <cofactor evidence="1">
        <name>Mg(2+)</name>
        <dbReference type="ChEBI" id="CHEBI:18420"/>
    </cofactor>
</comment>
<comment type="similarity">
    <text evidence="2">Belongs to the P-Pant transferase superfamily. Gsp/Sfp/HetI/AcpT family.</text>
</comment>
<organism evidence="9 10">
    <name type="scientific">Paenibacillus provencensis</name>
    <dbReference type="NCBI Taxonomy" id="441151"/>
    <lineage>
        <taxon>Bacteria</taxon>
        <taxon>Bacillati</taxon>
        <taxon>Bacillota</taxon>
        <taxon>Bacilli</taxon>
        <taxon>Bacillales</taxon>
        <taxon>Paenibacillaceae</taxon>
        <taxon>Paenibacillus</taxon>
    </lineage>
</organism>
<dbReference type="NCBIfam" id="TIGR00556">
    <property type="entry name" value="pantethn_trn"/>
    <property type="match status" value="1"/>
</dbReference>
<gene>
    <name evidence="9" type="ORF">ACFQ3J_03655</name>
</gene>
<keyword evidence="4" id="KW-0479">Metal-binding</keyword>
<protein>
    <submittedName>
        <fullName evidence="9">4'-phosphopantetheinyl transferase family protein</fullName>
    </submittedName>
</protein>
<dbReference type="SUPFAM" id="SSF56214">
    <property type="entry name" value="4'-phosphopantetheinyl transferase"/>
    <property type="match status" value="2"/>
</dbReference>
<proteinExistence type="inferred from homology"/>
<dbReference type="InterPro" id="IPR008278">
    <property type="entry name" value="4-PPantetheinyl_Trfase_dom"/>
</dbReference>
<keyword evidence="10" id="KW-1185">Reference proteome</keyword>
<keyword evidence="6" id="KW-0045">Antibiotic biosynthesis</keyword>
<evidence type="ECO:0000256" key="6">
    <source>
        <dbReference type="ARBA" id="ARBA00023194"/>
    </source>
</evidence>
<evidence type="ECO:0000256" key="1">
    <source>
        <dbReference type="ARBA" id="ARBA00001946"/>
    </source>
</evidence>
<dbReference type="InterPro" id="IPR004568">
    <property type="entry name" value="Ppantetheine-prot_Trfase_dom"/>
</dbReference>
<keyword evidence="5" id="KW-0460">Magnesium</keyword>
<evidence type="ECO:0000313" key="10">
    <source>
        <dbReference type="Proteomes" id="UP001597169"/>
    </source>
</evidence>